<sequence length="190" mass="20856">MTLRTAILLITVLVLSTAATVALGATGRLPVYDRQPGRPLAIREEVPGPPTGPVCALDDRYVDESPEGLHPDVLEAWHRLTAAAAAQNVKLCLNDGKRSNGQQRAEFEDAVRKFGTEELAAKYVLPPEKSQHVRGRAVDVQPHASALWVERNARALGWCRRYDNEYWHFEYDPAYSTSGCPPLLPSATGA</sequence>
<evidence type="ECO:0000313" key="3">
    <source>
        <dbReference type="Proteomes" id="UP000272729"/>
    </source>
</evidence>
<proteinExistence type="predicted"/>
<dbReference type="InterPro" id="IPR003709">
    <property type="entry name" value="VanY-like_core_dom"/>
</dbReference>
<feature type="domain" description="D-alanyl-D-alanine carboxypeptidase-like core" evidence="1">
    <location>
        <begin position="69"/>
        <end position="171"/>
    </location>
</feature>
<dbReference type="Pfam" id="PF02557">
    <property type="entry name" value="VanY"/>
    <property type="match status" value="1"/>
</dbReference>
<dbReference type="EMBL" id="RBXR01000001">
    <property type="protein sequence ID" value="RKT67180.1"/>
    <property type="molecule type" value="Genomic_DNA"/>
</dbReference>
<dbReference type="GO" id="GO:0006508">
    <property type="term" value="P:proteolysis"/>
    <property type="evidence" value="ECO:0007669"/>
    <property type="project" value="InterPro"/>
</dbReference>
<dbReference type="InterPro" id="IPR052179">
    <property type="entry name" value="DD-CPase-like"/>
</dbReference>
<dbReference type="SUPFAM" id="SSF55166">
    <property type="entry name" value="Hedgehog/DD-peptidase"/>
    <property type="match status" value="1"/>
</dbReference>
<dbReference type="OrthoDB" id="3293184at2"/>
<keyword evidence="2" id="KW-0645">Protease</keyword>
<dbReference type="GO" id="GO:0004180">
    <property type="term" value="F:carboxypeptidase activity"/>
    <property type="evidence" value="ECO:0007669"/>
    <property type="project" value="UniProtKB-KW"/>
</dbReference>
<comment type="caution">
    <text evidence="2">The sequence shown here is derived from an EMBL/GenBank/DDBJ whole genome shotgun (WGS) entry which is preliminary data.</text>
</comment>
<organism evidence="2 3">
    <name type="scientific">Saccharothrix variisporea</name>
    <dbReference type="NCBI Taxonomy" id="543527"/>
    <lineage>
        <taxon>Bacteria</taxon>
        <taxon>Bacillati</taxon>
        <taxon>Actinomycetota</taxon>
        <taxon>Actinomycetes</taxon>
        <taxon>Pseudonocardiales</taxon>
        <taxon>Pseudonocardiaceae</taxon>
        <taxon>Saccharothrix</taxon>
    </lineage>
</organism>
<protein>
    <submittedName>
        <fullName evidence="2">D-alanyl-D-alanine carboxypeptidase-like protein</fullName>
    </submittedName>
</protein>
<keyword evidence="2" id="KW-0378">Hydrolase</keyword>
<evidence type="ECO:0000313" key="2">
    <source>
        <dbReference type="EMBL" id="RKT67180.1"/>
    </source>
</evidence>
<dbReference type="PANTHER" id="PTHR34385:SF1">
    <property type="entry name" value="PEPTIDOGLYCAN L-ALANYL-D-GLUTAMATE ENDOPEPTIDASE CWLK"/>
    <property type="match status" value="1"/>
</dbReference>
<keyword evidence="2" id="KW-0121">Carboxypeptidase</keyword>
<accession>A0A495WZX1</accession>
<dbReference type="PANTHER" id="PTHR34385">
    <property type="entry name" value="D-ALANYL-D-ALANINE CARBOXYPEPTIDASE"/>
    <property type="match status" value="1"/>
</dbReference>
<dbReference type="InterPro" id="IPR009045">
    <property type="entry name" value="Zn_M74/Hedgehog-like"/>
</dbReference>
<evidence type="ECO:0000259" key="1">
    <source>
        <dbReference type="Pfam" id="PF02557"/>
    </source>
</evidence>
<name>A0A495WZX1_9PSEU</name>
<keyword evidence="3" id="KW-1185">Reference proteome</keyword>
<dbReference type="Gene3D" id="3.30.1380.10">
    <property type="match status" value="1"/>
</dbReference>
<dbReference type="AlphaFoldDB" id="A0A495WZX1"/>
<gene>
    <name evidence="2" type="ORF">DFJ66_0348</name>
</gene>
<dbReference type="Proteomes" id="UP000272729">
    <property type="component" value="Unassembled WGS sequence"/>
</dbReference>
<dbReference type="RefSeq" id="WP_121217293.1">
    <property type="nucleotide sequence ID" value="NZ_JBIUBA010000074.1"/>
</dbReference>
<reference evidence="2 3" key="1">
    <citation type="submission" date="2018-10" db="EMBL/GenBank/DDBJ databases">
        <title>Sequencing the genomes of 1000 actinobacteria strains.</title>
        <authorList>
            <person name="Klenk H.-P."/>
        </authorList>
    </citation>
    <scope>NUCLEOTIDE SEQUENCE [LARGE SCALE GENOMIC DNA]</scope>
    <source>
        <strain evidence="2 3">DSM 43911</strain>
    </source>
</reference>